<dbReference type="Proteomes" id="UP000006637">
    <property type="component" value="Chromosome"/>
</dbReference>
<dbReference type="InterPro" id="IPR022485">
    <property type="entry name" value="SHCHC_synthase_MenH"/>
</dbReference>
<comment type="pathway">
    <text evidence="3">Quinol/quinone metabolism; 1,4-dihydroxy-2-naphthoate biosynthesis; 1,4-dihydroxy-2-naphthoate from chorismate: step 3/7.</text>
</comment>
<dbReference type="ESTHER" id="rubxd-q1as23">
    <property type="family name" value="MenH_SHCHC"/>
</dbReference>
<feature type="domain" description="AB hydrolase-1" evidence="4">
    <location>
        <begin position="1"/>
        <end position="233"/>
    </location>
</feature>
<dbReference type="SUPFAM" id="SSF53474">
    <property type="entry name" value="alpha/beta-Hydrolases"/>
    <property type="match status" value="1"/>
</dbReference>
<keyword evidence="5" id="KW-0378">Hydrolase</keyword>
<dbReference type="InterPro" id="IPR029058">
    <property type="entry name" value="AB_hydrolase_fold"/>
</dbReference>
<comment type="similarity">
    <text evidence="3">Belongs to the AB hydrolase superfamily. MenH family.</text>
</comment>
<dbReference type="AlphaFoldDB" id="Q1AS23"/>
<protein>
    <recommendedName>
        <fullName evidence="3">Putative 2-succinyl-6-hydroxy-2,4-cyclohexadiene-1-carboxylate synthase</fullName>
        <shortName evidence="3">SHCHC synthase</shortName>
        <ecNumber evidence="3">4.2.99.20</ecNumber>
    </recommendedName>
</protein>
<dbReference type="PRINTS" id="PR00111">
    <property type="entry name" value="ABHYDROLASE"/>
</dbReference>
<dbReference type="UniPathway" id="UPA00079"/>
<proteinExistence type="inferred from homology"/>
<dbReference type="GO" id="GO:0070205">
    <property type="term" value="F:2-succinyl-6-hydroxy-2,4-cyclohexadiene-1-carboxylate synthase activity"/>
    <property type="evidence" value="ECO:0007669"/>
    <property type="project" value="UniProtKB-UniRule"/>
</dbReference>
<comment type="subunit">
    <text evidence="3">Monomer.</text>
</comment>
<dbReference type="RefSeq" id="WP_011565814.1">
    <property type="nucleotide sequence ID" value="NC_008148.1"/>
</dbReference>
<keyword evidence="1 3" id="KW-0474">Menaquinone biosynthesis</keyword>
<comment type="catalytic activity">
    <reaction evidence="3">
        <text>5-enolpyruvoyl-6-hydroxy-2-succinyl-cyclohex-3-ene-1-carboxylate = (1R,6R)-6-hydroxy-2-succinyl-cyclohexa-2,4-diene-1-carboxylate + pyruvate</text>
        <dbReference type="Rhea" id="RHEA:25597"/>
        <dbReference type="ChEBI" id="CHEBI:15361"/>
        <dbReference type="ChEBI" id="CHEBI:58689"/>
        <dbReference type="ChEBI" id="CHEBI:58818"/>
        <dbReference type="EC" id="4.2.99.20"/>
    </reaction>
</comment>
<dbReference type="NCBIfam" id="TIGR03695">
    <property type="entry name" value="menH_SHCHC"/>
    <property type="match status" value="1"/>
</dbReference>
<dbReference type="HAMAP" id="MF_01660">
    <property type="entry name" value="MenH"/>
    <property type="match status" value="1"/>
</dbReference>
<dbReference type="UniPathway" id="UPA01057">
    <property type="reaction ID" value="UER00900"/>
</dbReference>
<dbReference type="PANTHER" id="PTHR42916:SF1">
    <property type="entry name" value="PROTEIN PHYLLO, CHLOROPLASTIC"/>
    <property type="match status" value="1"/>
</dbReference>
<keyword evidence="6" id="KW-1185">Reference proteome</keyword>
<dbReference type="Pfam" id="PF00561">
    <property type="entry name" value="Abhydrolase_1"/>
    <property type="match status" value="1"/>
</dbReference>
<dbReference type="InterPro" id="IPR000073">
    <property type="entry name" value="AB_hydrolase_1"/>
</dbReference>
<reference evidence="5 6" key="1">
    <citation type="submission" date="2006-06" db="EMBL/GenBank/DDBJ databases">
        <title>Complete sequence of Rubrobacter xylanophilus DSM 9941.</title>
        <authorList>
            <consortium name="US DOE Joint Genome Institute"/>
            <person name="Copeland A."/>
            <person name="Lucas S."/>
            <person name="Lapidus A."/>
            <person name="Barry K."/>
            <person name="Detter J.C."/>
            <person name="Glavina del Rio T."/>
            <person name="Hammon N."/>
            <person name="Israni S."/>
            <person name="Dalin E."/>
            <person name="Tice H."/>
            <person name="Pitluck S."/>
            <person name="Munk A.C."/>
            <person name="Brettin T."/>
            <person name="Bruce D."/>
            <person name="Han C."/>
            <person name="Tapia R."/>
            <person name="Gilna P."/>
            <person name="Schmutz J."/>
            <person name="Larimer F."/>
            <person name="Land M."/>
            <person name="Hauser L."/>
            <person name="Kyrpides N."/>
            <person name="Lykidis A."/>
            <person name="da Costa M.S."/>
            <person name="Rainey F.A."/>
            <person name="Empadinhas N."/>
            <person name="Jolivet E."/>
            <person name="Battista J.R."/>
            <person name="Richardson P."/>
        </authorList>
    </citation>
    <scope>NUCLEOTIDE SEQUENCE [LARGE SCALE GENOMIC DNA]</scope>
    <source>
        <strain evidence="6">DSM 9941 / NBRC 16129 / PRD-1</strain>
    </source>
</reference>
<dbReference type="GO" id="GO:0009234">
    <property type="term" value="P:menaquinone biosynthetic process"/>
    <property type="evidence" value="ECO:0007669"/>
    <property type="project" value="UniProtKB-UniRule"/>
</dbReference>
<gene>
    <name evidence="3" type="primary">menH</name>
    <name evidence="5" type="ordered locus">Rxyl_2894</name>
</gene>
<dbReference type="Gene3D" id="3.40.50.1820">
    <property type="entry name" value="alpha/beta hydrolase"/>
    <property type="match status" value="1"/>
</dbReference>
<evidence type="ECO:0000313" key="5">
    <source>
        <dbReference type="EMBL" id="ABG05805.1"/>
    </source>
</evidence>
<sequence>MLFLHGFMGSSGDWEGVAASLRGSFRTLAADLPGHGASVGLPPERYTMEGAAGAVLGLLDGLGVGRCALCGYSMGGRLALYLALRSPGRFSALLLESASPGLEDPAERAARRRADEERARELEGGDLEGFVGRWYRRPLFASLARRGELAGELARRRLRNDPGELARSLRGMGTGRQPPLWGALPALAMPALAVAGELDPKFAALARRMEREAPPLRAAVVPGAGHNVHLERPGAFGRLLREFLEERGLE</sequence>
<accession>Q1AS23</accession>
<dbReference type="PANTHER" id="PTHR42916">
    <property type="entry name" value="2-SUCCINYL-5-ENOLPYRUVYL-6-HYDROXY-3-CYCLOHEXENE-1-CARBOXYLATE SYNTHASE"/>
    <property type="match status" value="1"/>
</dbReference>
<dbReference type="GO" id="GO:0016787">
    <property type="term" value="F:hydrolase activity"/>
    <property type="evidence" value="ECO:0007669"/>
    <property type="project" value="UniProtKB-KW"/>
</dbReference>
<comment type="pathway">
    <text evidence="3">Quinol/quinone metabolism; menaquinone biosynthesis.</text>
</comment>
<evidence type="ECO:0000256" key="1">
    <source>
        <dbReference type="ARBA" id="ARBA00022428"/>
    </source>
</evidence>
<evidence type="ECO:0000259" key="4">
    <source>
        <dbReference type="Pfam" id="PF00561"/>
    </source>
</evidence>
<dbReference type="EMBL" id="CP000386">
    <property type="protein sequence ID" value="ABG05805.1"/>
    <property type="molecule type" value="Genomic_DNA"/>
</dbReference>
<dbReference type="STRING" id="266117.Rxyl_2894"/>
<evidence type="ECO:0000256" key="2">
    <source>
        <dbReference type="ARBA" id="ARBA00023239"/>
    </source>
</evidence>
<organism evidence="5 6">
    <name type="scientific">Rubrobacter xylanophilus (strain DSM 9941 / JCM 11954 / NBRC 16129 / PRD-1)</name>
    <dbReference type="NCBI Taxonomy" id="266117"/>
    <lineage>
        <taxon>Bacteria</taxon>
        <taxon>Bacillati</taxon>
        <taxon>Actinomycetota</taxon>
        <taxon>Rubrobacteria</taxon>
        <taxon>Rubrobacterales</taxon>
        <taxon>Rubrobacteraceae</taxon>
        <taxon>Rubrobacter</taxon>
    </lineage>
</organism>
<evidence type="ECO:0000313" key="6">
    <source>
        <dbReference type="Proteomes" id="UP000006637"/>
    </source>
</evidence>
<keyword evidence="2 3" id="KW-0456">Lyase</keyword>
<dbReference type="EC" id="4.2.99.20" evidence="3"/>
<dbReference type="PhylomeDB" id="Q1AS23"/>
<evidence type="ECO:0000256" key="3">
    <source>
        <dbReference type="HAMAP-Rule" id="MF_01660"/>
    </source>
</evidence>
<dbReference type="HOGENOM" id="CLU_020336_50_4_11"/>
<dbReference type="OrthoDB" id="63519at2"/>
<comment type="function">
    <text evidence="3">Catalyzes a proton abstraction reaction that results in 2,5-elimination of pyruvate from 2-succinyl-5-enolpyruvyl-6-hydroxy-3-cyclohexene-1-carboxylate (SEPHCHC) and the formation of 2-succinyl-6-hydroxy-2,4-cyclohexadiene-1-carboxylate (SHCHC).</text>
</comment>
<dbReference type="eggNOG" id="COG2267">
    <property type="taxonomic scope" value="Bacteria"/>
</dbReference>
<dbReference type="KEGG" id="rxy:Rxyl_2894"/>
<name>Q1AS23_RUBXD</name>